<feature type="transmembrane region" description="Helical" evidence="1">
    <location>
        <begin position="387"/>
        <end position="411"/>
    </location>
</feature>
<evidence type="ECO:0000256" key="1">
    <source>
        <dbReference type="SAM" id="Phobius"/>
    </source>
</evidence>
<feature type="transmembrane region" description="Helical" evidence="1">
    <location>
        <begin position="341"/>
        <end position="361"/>
    </location>
</feature>
<accession>A0ABV1ID88</accession>
<proteinExistence type="predicted"/>
<feature type="transmembrane region" description="Helical" evidence="1">
    <location>
        <begin position="148"/>
        <end position="176"/>
    </location>
</feature>
<organism evidence="2 3">
    <name type="scientific">Paratractidigestivibacter faecalis</name>
    <dbReference type="NCBI Taxonomy" id="2292441"/>
    <lineage>
        <taxon>Bacteria</taxon>
        <taxon>Bacillati</taxon>
        <taxon>Actinomycetota</taxon>
        <taxon>Coriobacteriia</taxon>
        <taxon>Coriobacteriales</taxon>
        <taxon>Atopobiaceae</taxon>
        <taxon>Paratractidigestivibacter</taxon>
    </lineage>
</organism>
<feature type="transmembrane region" description="Helical" evidence="1">
    <location>
        <begin position="65"/>
        <end position="88"/>
    </location>
</feature>
<reference evidence="2 3" key="1">
    <citation type="submission" date="2024-04" db="EMBL/GenBank/DDBJ databases">
        <title>Human intestinal bacterial collection.</title>
        <authorList>
            <person name="Pauvert C."/>
            <person name="Hitch T.C.A."/>
            <person name="Clavel T."/>
        </authorList>
    </citation>
    <scope>NUCLEOTIDE SEQUENCE [LARGE SCALE GENOMIC DNA]</scope>
    <source>
        <strain evidence="2 3">CLA-AA-H197</strain>
    </source>
</reference>
<keyword evidence="1" id="KW-0472">Membrane</keyword>
<dbReference type="EMBL" id="JBBNGS010000001">
    <property type="protein sequence ID" value="MEQ2636858.1"/>
    <property type="molecule type" value="Genomic_DNA"/>
</dbReference>
<feature type="transmembrane region" description="Helical" evidence="1">
    <location>
        <begin position="541"/>
        <end position="562"/>
    </location>
</feature>
<feature type="transmembrane region" description="Helical" evidence="1">
    <location>
        <begin position="507"/>
        <end position="535"/>
    </location>
</feature>
<keyword evidence="1" id="KW-0812">Transmembrane</keyword>
<feature type="transmembrane region" description="Helical" evidence="1">
    <location>
        <begin position="463"/>
        <end position="486"/>
    </location>
</feature>
<evidence type="ECO:0000313" key="2">
    <source>
        <dbReference type="EMBL" id="MEQ2636858.1"/>
    </source>
</evidence>
<keyword evidence="1" id="KW-1133">Transmembrane helix</keyword>
<feature type="transmembrane region" description="Helical" evidence="1">
    <location>
        <begin position="259"/>
        <end position="281"/>
    </location>
</feature>
<dbReference type="Proteomes" id="UP001478817">
    <property type="component" value="Unassembled WGS sequence"/>
</dbReference>
<dbReference type="RefSeq" id="WP_349181212.1">
    <property type="nucleotide sequence ID" value="NZ_JBBNGS010000001.1"/>
</dbReference>
<feature type="transmembrane region" description="Helical" evidence="1">
    <location>
        <begin position="432"/>
        <end position="457"/>
    </location>
</feature>
<protein>
    <recommendedName>
        <fullName evidence="4">ABC transporter permease</fullName>
    </recommendedName>
</protein>
<comment type="caution">
    <text evidence="2">The sequence shown here is derived from an EMBL/GenBank/DDBJ whole genome shotgun (WGS) entry which is preliminary data.</text>
</comment>
<keyword evidence="3" id="KW-1185">Reference proteome</keyword>
<evidence type="ECO:0008006" key="4">
    <source>
        <dbReference type="Google" id="ProtNLM"/>
    </source>
</evidence>
<sequence length="575" mass="59634">MAGFDWVQFRALFGAIRKGEERSDNGMGKSGGTSGTSRIVSLVFSFGVIAAMLLVGGLKLGQMGASVLTAFELSVVTLVAISLTMGFYTAVSSLFFSGDIAFYLALPVGGTTIVWAKLANYMAGMMAVDLAVLPLSLGVLAGRGEGPLTWVVVVLAFLLCCVAVNVALVLAALPIVRFSKLVADKDRFARVFGLVSTVFALAIVFVATLGAYDGADGIDAAAAASMVGGIASAPVARVAFCLLCPPLALGGLTFGAGSASLLGVLGMAALTACYVALLSVLSGRWYFDAVRGMAGGAASSSHGRYEAAELAQAVGSRSQFKAFFSVSVAQLVRVPAFFNQFVLTMWLLPAIMAFSGMIGAVGSSEGASFDEICALAATMTLDGTSGFVLLFVTALLAFFCCLLSFTFMRSVSMDGRDFFLFRTMPCDFGSYLMAKFAALTLVGRGPVVVLLLVAFLVLGLPPVTILAMLAFFVLATATCDLLALIIGARRPNLGWASESELSSSGEAFVLLLLSLVLSLLVMALPLACAIVPLVLGFDAGALPILGALVLLVIEFLAIRAYACGPATRWLATIEP</sequence>
<feature type="transmembrane region" description="Helical" evidence="1">
    <location>
        <begin position="39"/>
        <end position="58"/>
    </location>
</feature>
<evidence type="ECO:0000313" key="3">
    <source>
        <dbReference type="Proteomes" id="UP001478817"/>
    </source>
</evidence>
<feature type="transmembrane region" description="Helical" evidence="1">
    <location>
        <begin position="188"/>
        <end position="212"/>
    </location>
</feature>
<name>A0ABV1ID88_9ACTN</name>
<gene>
    <name evidence="2" type="ORF">AAAT05_00615</name>
</gene>
<feature type="transmembrane region" description="Helical" evidence="1">
    <location>
        <begin position="94"/>
        <end position="116"/>
    </location>
</feature>